<keyword evidence="3" id="KW-1185">Reference proteome</keyword>
<dbReference type="EMBL" id="BKCP01007182">
    <property type="protein sequence ID" value="GER45563.1"/>
    <property type="molecule type" value="Genomic_DNA"/>
</dbReference>
<proteinExistence type="predicted"/>
<evidence type="ECO:0000259" key="1">
    <source>
        <dbReference type="Pfam" id="PF08268"/>
    </source>
</evidence>
<protein>
    <submittedName>
        <fullName evidence="2">F-box protein</fullName>
    </submittedName>
</protein>
<dbReference type="InterPro" id="IPR013187">
    <property type="entry name" value="F-box-assoc_dom_typ3"/>
</dbReference>
<reference evidence="3" key="1">
    <citation type="journal article" date="2019" name="Curr. Biol.">
        <title>Genome Sequence of Striga asiatica Provides Insight into the Evolution of Plant Parasitism.</title>
        <authorList>
            <person name="Yoshida S."/>
            <person name="Kim S."/>
            <person name="Wafula E.K."/>
            <person name="Tanskanen J."/>
            <person name="Kim Y.M."/>
            <person name="Honaas L."/>
            <person name="Yang Z."/>
            <person name="Spallek T."/>
            <person name="Conn C.E."/>
            <person name="Ichihashi Y."/>
            <person name="Cheong K."/>
            <person name="Cui S."/>
            <person name="Der J.P."/>
            <person name="Gundlach H."/>
            <person name="Jiao Y."/>
            <person name="Hori C."/>
            <person name="Ishida J.K."/>
            <person name="Kasahara H."/>
            <person name="Kiba T."/>
            <person name="Kim M.S."/>
            <person name="Koo N."/>
            <person name="Laohavisit A."/>
            <person name="Lee Y.H."/>
            <person name="Lumba S."/>
            <person name="McCourt P."/>
            <person name="Mortimer J.C."/>
            <person name="Mutuku J.M."/>
            <person name="Nomura T."/>
            <person name="Sasaki-Sekimoto Y."/>
            <person name="Seto Y."/>
            <person name="Wang Y."/>
            <person name="Wakatake T."/>
            <person name="Sakakibara H."/>
            <person name="Demura T."/>
            <person name="Yamaguchi S."/>
            <person name="Yoneyama K."/>
            <person name="Manabe R.I."/>
            <person name="Nelson D.C."/>
            <person name="Schulman A.H."/>
            <person name="Timko M.P."/>
            <person name="dePamphilis C.W."/>
            <person name="Choi D."/>
            <person name="Shirasu K."/>
        </authorList>
    </citation>
    <scope>NUCLEOTIDE SEQUENCE [LARGE SCALE GENOMIC DNA]</scope>
    <source>
        <strain evidence="3">cv. UVA1</strain>
    </source>
</reference>
<dbReference type="PANTHER" id="PTHR31672:SF13">
    <property type="entry name" value="F-BOX PROTEIN CPR30-LIKE"/>
    <property type="match status" value="1"/>
</dbReference>
<accession>A0A5A7QJP3</accession>
<dbReference type="SUPFAM" id="SSF50965">
    <property type="entry name" value="Galactose oxidase, central domain"/>
    <property type="match status" value="1"/>
</dbReference>
<dbReference type="AlphaFoldDB" id="A0A5A7QJP3"/>
<dbReference type="InterPro" id="IPR011043">
    <property type="entry name" value="Gal_Oxase/kelch_b-propeller"/>
</dbReference>
<evidence type="ECO:0000313" key="3">
    <source>
        <dbReference type="Proteomes" id="UP000325081"/>
    </source>
</evidence>
<name>A0A5A7QJP3_STRAF</name>
<organism evidence="2 3">
    <name type="scientific">Striga asiatica</name>
    <name type="common">Asiatic witchweed</name>
    <name type="synonym">Buchnera asiatica</name>
    <dbReference type="NCBI Taxonomy" id="4170"/>
    <lineage>
        <taxon>Eukaryota</taxon>
        <taxon>Viridiplantae</taxon>
        <taxon>Streptophyta</taxon>
        <taxon>Embryophyta</taxon>
        <taxon>Tracheophyta</taxon>
        <taxon>Spermatophyta</taxon>
        <taxon>Magnoliopsida</taxon>
        <taxon>eudicotyledons</taxon>
        <taxon>Gunneridae</taxon>
        <taxon>Pentapetalae</taxon>
        <taxon>asterids</taxon>
        <taxon>lamiids</taxon>
        <taxon>Lamiales</taxon>
        <taxon>Orobanchaceae</taxon>
        <taxon>Buchnereae</taxon>
        <taxon>Striga</taxon>
    </lineage>
</organism>
<gene>
    <name evidence="2" type="ORF">STAS_22518</name>
</gene>
<evidence type="ECO:0000313" key="2">
    <source>
        <dbReference type="EMBL" id="GER45563.1"/>
    </source>
</evidence>
<dbReference type="Pfam" id="PF08268">
    <property type="entry name" value="FBA_3"/>
    <property type="match status" value="1"/>
</dbReference>
<sequence length="367" mass="42028">MANRSSLVVGSWLNSYNISAKSKSKFKFKCSDSSKALADAESKFMQSANAQLNVRFLVRHDHNETLDFSVISTEGNSFRLLHEDDDDLPRNLLAVLGFGNYVYDVLGCCGSWIWLVYQQIRSMSQPQHLLWDMETDTCRFRCSPSDFPNIDDSVWAHGFGFDPSSGHYKLVRCWMDQFGEKYAEVFSLGTSSWKEVHCPYGIHVRDWGFRPIHINGFHYWIVRDSLDGFAIMSFDFANDQFHALFPLPKKEKLCKLVRVALVEFEGSLAAIYFDSKVNPFFEIWAWNARGSFWSLVSTFDLPAAAAPRAVLNLYNNDKLFLADCNGDLLLYDRATRRLENFCIPIDRRGFAQFFPYVKSSVGPSSSD</sequence>
<comment type="caution">
    <text evidence="2">The sequence shown here is derived from an EMBL/GenBank/DDBJ whole genome shotgun (WGS) entry which is preliminary data.</text>
</comment>
<dbReference type="PANTHER" id="PTHR31672">
    <property type="entry name" value="BNACNNG10540D PROTEIN"/>
    <property type="match status" value="1"/>
</dbReference>
<dbReference type="NCBIfam" id="TIGR01640">
    <property type="entry name" value="F_box_assoc_1"/>
    <property type="match status" value="1"/>
</dbReference>
<feature type="domain" description="F-box associated beta-propeller type 3" evidence="1">
    <location>
        <begin position="157"/>
        <end position="296"/>
    </location>
</feature>
<dbReference type="Proteomes" id="UP000325081">
    <property type="component" value="Unassembled WGS sequence"/>
</dbReference>
<dbReference type="InterPro" id="IPR017451">
    <property type="entry name" value="F-box-assoc_interact_dom"/>
</dbReference>
<dbReference type="InterPro" id="IPR050796">
    <property type="entry name" value="SCF_F-box_component"/>
</dbReference>
<dbReference type="OrthoDB" id="926475at2759"/>